<evidence type="ECO:0000256" key="1">
    <source>
        <dbReference type="ARBA" id="ARBA00004479"/>
    </source>
</evidence>
<evidence type="ECO:0000313" key="11">
    <source>
        <dbReference type="EMBL" id="KAG7297005.1"/>
    </source>
</evidence>
<dbReference type="InterPro" id="IPR007110">
    <property type="entry name" value="Ig-like_dom"/>
</dbReference>
<keyword evidence="4 9" id="KW-0732">Signal</keyword>
<keyword evidence="12" id="KW-1185">Reference proteome</keyword>
<evidence type="ECO:0000256" key="6">
    <source>
        <dbReference type="ARBA" id="ARBA00023136"/>
    </source>
</evidence>
<organism evidence="11 12">
    <name type="scientific">Plutella xylostella</name>
    <name type="common">Diamondback moth</name>
    <name type="synonym">Plutella maculipennis</name>
    <dbReference type="NCBI Taxonomy" id="51655"/>
    <lineage>
        <taxon>Eukaryota</taxon>
        <taxon>Metazoa</taxon>
        <taxon>Ecdysozoa</taxon>
        <taxon>Arthropoda</taxon>
        <taxon>Hexapoda</taxon>
        <taxon>Insecta</taxon>
        <taxon>Pterygota</taxon>
        <taxon>Neoptera</taxon>
        <taxon>Endopterygota</taxon>
        <taxon>Lepidoptera</taxon>
        <taxon>Glossata</taxon>
        <taxon>Ditrysia</taxon>
        <taxon>Yponomeutoidea</taxon>
        <taxon>Plutellidae</taxon>
        <taxon>Plutella</taxon>
    </lineage>
</organism>
<comment type="similarity">
    <text evidence="2">Belongs to the FAM187 family.</text>
</comment>
<dbReference type="InterPro" id="IPR036179">
    <property type="entry name" value="Ig-like_dom_sf"/>
</dbReference>
<dbReference type="Proteomes" id="UP000823941">
    <property type="component" value="Chromosome 27"/>
</dbReference>
<feature type="transmembrane region" description="Helical" evidence="8">
    <location>
        <begin position="432"/>
        <end position="453"/>
    </location>
</feature>
<proteinExistence type="inferred from homology"/>
<dbReference type="SMART" id="SM00409">
    <property type="entry name" value="IG"/>
    <property type="match status" value="2"/>
</dbReference>
<dbReference type="InterPro" id="IPR003599">
    <property type="entry name" value="Ig_sub"/>
</dbReference>
<evidence type="ECO:0000256" key="8">
    <source>
        <dbReference type="SAM" id="Phobius"/>
    </source>
</evidence>
<comment type="subcellular location">
    <subcellularLocation>
        <location evidence="1">Membrane</location>
        <topology evidence="1">Single-pass type I membrane protein</topology>
    </subcellularLocation>
</comment>
<feature type="domain" description="Ig-like" evidence="10">
    <location>
        <begin position="333"/>
        <end position="411"/>
    </location>
</feature>
<evidence type="ECO:0000256" key="5">
    <source>
        <dbReference type="ARBA" id="ARBA00022989"/>
    </source>
</evidence>
<evidence type="ECO:0000256" key="2">
    <source>
        <dbReference type="ARBA" id="ARBA00008727"/>
    </source>
</evidence>
<evidence type="ECO:0000256" key="9">
    <source>
        <dbReference type="SAM" id="SignalP"/>
    </source>
</evidence>
<evidence type="ECO:0000256" key="7">
    <source>
        <dbReference type="ARBA" id="ARBA00023180"/>
    </source>
</evidence>
<keyword evidence="6 8" id="KW-0472">Membrane</keyword>
<comment type="caution">
    <text evidence="11">The sequence shown here is derived from an EMBL/GenBank/DDBJ whole genome shotgun (WGS) entry which is preliminary data.</text>
</comment>
<dbReference type="PANTHER" id="PTHR32178">
    <property type="entry name" value="FAM187"/>
    <property type="match status" value="1"/>
</dbReference>
<dbReference type="SUPFAM" id="SSF48726">
    <property type="entry name" value="Immunoglobulin"/>
    <property type="match status" value="2"/>
</dbReference>
<feature type="domain" description="Ig-like" evidence="10">
    <location>
        <begin position="106"/>
        <end position="180"/>
    </location>
</feature>
<dbReference type="PROSITE" id="PS50835">
    <property type="entry name" value="IG_LIKE"/>
    <property type="match status" value="2"/>
</dbReference>
<gene>
    <name evidence="11" type="ORF">JYU34_019929</name>
</gene>
<protein>
    <recommendedName>
        <fullName evidence="10">Ig-like domain-containing protein</fullName>
    </recommendedName>
</protein>
<feature type="signal peptide" evidence="9">
    <location>
        <begin position="1"/>
        <end position="20"/>
    </location>
</feature>
<dbReference type="InterPro" id="IPR039311">
    <property type="entry name" value="FAM187A/B"/>
</dbReference>
<evidence type="ECO:0000259" key="10">
    <source>
        <dbReference type="PROSITE" id="PS50835"/>
    </source>
</evidence>
<dbReference type="PANTHER" id="PTHR32178:SF6">
    <property type="entry name" value="IG-LIKE DOMAIN-CONTAINING PROTEIN"/>
    <property type="match status" value="1"/>
</dbReference>
<sequence>MRSLIFPLSIIFTSTSILHGTLIDELETTVANLRNKSQILYGNTSAGRTFNQWDLELQDRLEYPGADKQKLSQISQLWLEYYECCVKVLKNLVEDQMPNEIILVLEGAMATLTCSLCLPPDHRDQLQWMYSPTVEDLSFSALEESPRSVLRGGDLSMFHVRKELAGAYQCRLGQSAGAVQILHVANPPFNYTVVKPYTATGPYVAASASLSHGLQVETAWGEWSECSRCDQVGRRRRYGICTVKLTGMSNASDTEGMDIFRSFPKGIPCESEYLPEHIKRNVSTLGRTNEIMIGLCKVPCKENVIFEARSDSGRVLERANNSAGEYSLLQRLPPQPPLPNNDIVFVKLSESLTIKCPGTTLRDMPLTWRVGTKEVIPLSLDHESNGRVYVDAMDSIVITAVQYSDADLYSCWTGPDLAGRVKVCVWRPLWPWFRRIVMFAIALILIVICNAMAPRE</sequence>
<reference evidence="11 12" key="1">
    <citation type="submission" date="2021-06" db="EMBL/GenBank/DDBJ databases">
        <title>A haploid diamondback moth (Plutella xylostella L.) genome assembly resolves 31 chromosomes and identifies a diamide resistance mutation.</title>
        <authorList>
            <person name="Ward C.M."/>
            <person name="Perry K.D."/>
            <person name="Baker G."/>
            <person name="Powis K."/>
            <person name="Heckel D.G."/>
            <person name="Baxter S.W."/>
        </authorList>
    </citation>
    <scope>NUCLEOTIDE SEQUENCE [LARGE SCALE GENOMIC DNA]</scope>
    <source>
        <strain evidence="11 12">LV</strain>
        <tissue evidence="11">Single pupa</tissue>
    </source>
</reference>
<dbReference type="EMBL" id="JAHIBW010000027">
    <property type="protein sequence ID" value="KAG7297005.1"/>
    <property type="molecule type" value="Genomic_DNA"/>
</dbReference>
<keyword evidence="7" id="KW-0325">Glycoprotein</keyword>
<keyword evidence="3 8" id="KW-0812">Transmembrane</keyword>
<accession>A0ABQ7PVU2</accession>
<evidence type="ECO:0000256" key="3">
    <source>
        <dbReference type="ARBA" id="ARBA00022692"/>
    </source>
</evidence>
<name>A0ABQ7PVU2_PLUXY</name>
<keyword evidence="5 8" id="KW-1133">Transmembrane helix</keyword>
<feature type="chain" id="PRO_5046071314" description="Ig-like domain-containing protein" evidence="9">
    <location>
        <begin position="21"/>
        <end position="456"/>
    </location>
</feature>
<evidence type="ECO:0000313" key="12">
    <source>
        <dbReference type="Proteomes" id="UP000823941"/>
    </source>
</evidence>
<evidence type="ECO:0000256" key="4">
    <source>
        <dbReference type="ARBA" id="ARBA00022729"/>
    </source>
</evidence>